<keyword evidence="3" id="KW-1185">Reference proteome</keyword>
<organism evidence="2 3">
    <name type="scientific">Marinicauda algicola</name>
    <dbReference type="NCBI Taxonomy" id="2029849"/>
    <lineage>
        <taxon>Bacteria</taxon>
        <taxon>Pseudomonadati</taxon>
        <taxon>Pseudomonadota</taxon>
        <taxon>Alphaproteobacteria</taxon>
        <taxon>Maricaulales</taxon>
        <taxon>Maricaulaceae</taxon>
        <taxon>Marinicauda</taxon>
    </lineage>
</organism>
<proteinExistence type="predicted"/>
<evidence type="ECO:0000256" key="1">
    <source>
        <dbReference type="SAM" id="SignalP"/>
    </source>
</evidence>
<name>A0A4S2H3I2_9PROT</name>
<comment type="caution">
    <text evidence="2">The sequence shown here is derived from an EMBL/GenBank/DDBJ whole genome shotgun (WGS) entry which is preliminary data.</text>
</comment>
<accession>A0A4S2H3I2</accession>
<dbReference type="AlphaFoldDB" id="A0A4S2H3I2"/>
<dbReference type="RefSeq" id="WP_135994622.1">
    <property type="nucleotide sequence ID" value="NZ_CP071057.1"/>
</dbReference>
<protein>
    <submittedName>
        <fullName evidence="2">DUF3108 domain-containing protein</fullName>
    </submittedName>
</protein>
<evidence type="ECO:0000313" key="3">
    <source>
        <dbReference type="Proteomes" id="UP000308054"/>
    </source>
</evidence>
<feature type="signal peptide" evidence="1">
    <location>
        <begin position="1"/>
        <end position="23"/>
    </location>
</feature>
<keyword evidence="1" id="KW-0732">Signal</keyword>
<evidence type="ECO:0000313" key="2">
    <source>
        <dbReference type="EMBL" id="TGY90124.1"/>
    </source>
</evidence>
<dbReference type="Pfam" id="PF11306">
    <property type="entry name" value="DUF3108"/>
    <property type="match status" value="1"/>
</dbReference>
<gene>
    <name evidence="2" type="ORF">E5163_03060</name>
</gene>
<dbReference type="InterPro" id="IPR021457">
    <property type="entry name" value="DUF3108"/>
</dbReference>
<dbReference type="EMBL" id="SRXW01000001">
    <property type="protein sequence ID" value="TGY90124.1"/>
    <property type="molecule type" value="Genomic_DNA"/>
</dbReference>
<sequence>MIAPLAGAALLAAAALSAPDADGSDGAAPALDRVPERIVLSYTGSVWVLPVAEIGVSAVYPTGTYSASATFQSAGLARWFDDTNIEAGVTGYRAGSALQPWRYSHVNHASEKGRTVGIDFPEAVATPDIDPPFGSMGEPPASEEERLGAIDPISALLGMTLGMPVGREGVCNGRLPVFDGKARYDLRFEQAGTENVRTRAWRGEAMVCNAFLEPVSGYDPGDRPTEEETARPVTIYLADIDGHYLPVRFQADTQIGKINIQATRIEVE</sequence>
<feature type="chain" id="PRO_5020849323" evidence="1">
    <location>
        <begin position="24"/>
        <end position="268"/>
    </location>
</feature>
<dbReference type="Proteomes" id="UP000308054">
    <property type="component" value="Unassembled WGS sequence"/>
</dbReference>
<dbReference type="OrthoDB" id="7630100at2"/>
<reference evidence="2 3" key="1">
    <citation type="journal article" date="2017" name="Int. J. Syst. Evol. Microbiol.">
        <title>Marinicauda algicola sp. nov., isolated from a marine red alga Rhodosorus marinus.</title>
        <authorList>
            <person name="Jeong S.E."/>
            <person name="Jeon S.H."/>
            <person name="Chun B.H."/>
            <person name="Kim D.W."/>
            <person name="Jeon C.O."/>
        </authorList>
    </citation>
    <scope>NUCLEOTIDE SEQUENCE [LARGE SCALE GENOMIC DNA]</scope>
    <source>
        <strain evidence="2 3">JCM 31718</strain>
    </source>
</reference>